<organism evidence="7 8">
    <name type="scientific">Scleroderma citrinum Foug A</name>
    <dbReference type="NCBI Taxonomy" id="1036808"/>
    <lineage>
        <taxon>Eukaryota</taxon>
        <taxon>Fungi</taxon>
        <taxon>Dikarya</taxon>
        <taxon>Basidiomycota</taxon>
        <taxon>Agaricomycotina</taxon>
        <taxon>Agaricomycetes</taxon>
        <taxon>Agaricomycetidae</taxon>
        <taxon>Boletales</taxon>
        <taxon>Sclerodermatineae</taxon>
        <taxon>Sclerodermataceae</taxon>
        <taxon>Scleroderma</taxon>
    </lineage>
</organism>
<dbReference type="STRING" id="1036808.A0A0C2ZSJ4"/>
<evidence type="ECO:0000256" key="6">
    <source>
        <dbReference type="SAM" id="Phobius"/>
    </source>
</evidence>
<dbReference type="Proteomes" id="UP000053989">
    <property type="component" value="Unassembled WGS sequence"/>
</dbReference>
<evidence type="ECO:0000256" key="1">
    <source>
        <dbReference type="ARBA" id="ARBA00004141"/>
    </source>
</evidence>
<reference evidence="8" key="2">
    <citation type="submission" date="2015-01" db="EMBL/GenBank/DDBJ databases">
        <title>Evolutionary Origins and Diversification of the Mycorrhizal Mutualists.</title>
        <authorList>
            <consortium name="DOE Joint Genome Institute"/>
            <consortium name="Mycorrhizal Genomics Consortium"/>
            <person name="Kohler A."/>
            <person name="Kuo A."/>
            <person name="Nagy L.G."/>
            <person name="Floudas D."/>
            <person name="Copeland A."/>
            <person name="Barry K.W."/>
            <person name="Cichocki N."/>
            <person name="Veneault-Fourrey C."/>
            <person name="LaButti K."/>
            <person name="Lindquist E.A."/>
            <person name="Lipzen A."/>
            <person name="Lundell T."/>
            <person name="Morin E."/>
            <person name="Murat C."/>
            <person name="Riley R."/>
            <person name="Ohm R."/>
            <person name="Sun H."/>
            <person name="Tunlid A."/>
            <person name="Henrissat B."/>
            <person name="Grigoriev I.V."/>
            <person name="Hibbett D.S."/>
            <person name="Martin F."/>
        </authorList>
    </citation>
    <scope>NUCLEOTIDE SEQUENCE [LARGE SCALE GENOMIC DNA]</scope>
    <source>
        <strain evidence="8">Foug A</strain>
    </source>
</reference>
<evidence type="ECO:0008006" key="9">
    <source>
        <dbReference type="Google" id="ProtNLM"/>
    </source>
</evidence>
<dbReference type="HOGENOM" id="CLU_036918_3_0_1"/>
<dbReference type="GO" id="GO:0016020">
    <property type="term" value="C:membrane"/>
    <property type="evidence" value="ECO:0007669"/>
    <property type="project" value="UniProtKB-SubCell"/>
</dbReference>
<dbReference type="InterPro" id="IPR002794">
    <property type="entry name" value="DUF92_TMEM19"/>
</dbReference>
<gene>
    <name evidence="7" type="ORF">SCLCIDRAFT_1213330</name>
</gene>
<sequence length="311" mass="32582">MSDLPVIPFAVATLLAVNGARTGKLAPSGAATAFVVGFLVFTAPVRAIGISFTVFYLLASWATKYGNKRKAQLEEGFQDAGYRSGWQVLCNSTAGFLAAIFWSVTFTPNVLPWSFFPPGLALSSGPPYDGASWCPLSATISDGLSRALLYVVLGKFACCLGDTLASELGILSRSPPILITTLKPVPPGTNGAISLGGTLASAAGGWIIGLTLFTSLVVENRACRAEWADILPSLMFWGTVAGLFGSMLDTLLGATLQRTRYSVNKKRILQDASVPGAKDSIKVVSGLNLLNNNQVNLISSTVTAVVVAMLA</sequence>
<comment type="subcellular location">
    <subcellularLocation>
        <location evidence="1">Membrane</location>
        <topology evidence="1">Multi-pass membrane protein</topology>
    </subcellularLocation>
</comment>
<dbReference type="Pfam" id="PF01940">
    <property type="entry name" value="DUF92"/>
    <property type="match status" value="1"/>
</dbReference>
<proteinExistence type="inferred from homology"/>
<feature type="transmembrane region" description="Helical" evidence="6">
    <location>
        <begin position="29"/>
        <end position="59"/>
    </location>
</feature>
<reference evidence="7 8" key="1">
    <citation type="submission" date="2014-04" db="EMBL/GenBank/DDBJ databases">
        <authorList>
            <consortium name="DOE Joint Genome Institute"/>
            <person name="Kuo A."/>
            <person name="Kohler A."/>
            <person name="Nagy L.G."/>
            <person name="Floudas D."/>
            <person name="Copeland A."/>
            <person name="Barry K.W."/>
            <person name="Cichocki N."/>
            <person name="Veneault-Fourrey C."/>
            <person name="LaButti K."/>
            <person name="Lindquist E.A."/>
            <person name="Lipzen A."/>
            <person name="Lundell T."/>
            <person name="Morin E."/>
            <person name="Murat C."/>
            <person name="Sun H."/>
            <person name="Tunlid A."/>
            <person name="Henrissat B."/>
            <person name="Grigoriev I.V."/>
            <person name="Hibbett D.S."/>
            <person name="Martin F."/>
            <person name="Nordberg H.P."/>
            <person name="Cantor M.N."/>
            <person name="Hua S.X."/>
        </authorList>
    </citation>
    <scope>NUCLEOTIDE SEQUENCE [LARGE SCALE GENOMIC DNA]</scope>
    <source>
        <strain evidence="7 8">Foug A</strain>
    </source>
</reference>
<feature type="transmembrane region" description="Helical" evidence="6">
    <location>
        <begin position="234"/>
        <end position="256"/>
    </location>
</feature>
<keyword evidence="5 6" id="KW-0472">Membrane</keyword>
<evidence type="ECO:0000313" key="7">
    <source>
        <dbReference type="EMBL" id="KIM64503.1"/>
    </source>
</evidence>
<evidence type="ECO:0000256" key="4">
    <source>
        <dbReference type="ARBA" id="ARBA00022989"/>
    </source>
</evidence>
<name>A0A0C2ZSJ4_9AGAM</name>
<dbReference type="PANTHER" id="PTHR13353:SF5">
    <property type="entry name" value="TRANSMEMBRANE PROTEIN 19"/>
    <property type="match status" value="1"/>
</dbReference>
<feature type="transmembrane region" description="Helical" evidence="6">
    <location>
        <begin position="192"/>
        <end position="214"/>
    </location>
</feature>
<evidence type="ECO:0000256" key="2">
    <source>
        <dbReference type="ARBA" id="ARBA00009012"/>
    </source>
</evidence>
<accession>A0A0C2ZSJ4</accession>
<dbReference type="InParanoid" id="A0A0C2ZSJ4"/>
<keyword evidence="3 6" id="KW-0812">Transmembrane</keyword>
<keyword evidence="8" id="KW-1185">Reference proteome</keyword>
<evidence type="ECO:0000313" key="8">
    <source>
        <dbReference type="Proteomes" id="UP000053989"/>
    </source>
</evidence>
<comment type="similarity">
    <text evidence="2">Belongs to the TMEM19 family.</text>
</comment>
<dbReference type="EMBL" id="KN822028">
    <property type="protein sequence ID" value="KIM64503.1"/>
    <property type="molecule type" value="Genomic_DNA"/>
</dbReference>
<dbReference type="PANTHER" id="PTHR13353">
    <property type="entry name" value="TRANSMEMBRANE PROTEIN 19"/>
    <property type="match status" value="1"/>
</dbReference>
<keyword evidence="4 6" id="KW-1133">Transmembrane helix</keyword>
<evidence type="ECO:0000256" key="5">
    <source>
        <dbReference type="ARBA" id="ARBA00023136"/>
    </source>
</evidence>
<dbReference type="OrthoDB" id="30881at2759"/>
<evidence type="ECO:0000256" key="3">
    <source>
        <dbReference type="ARBA" id="ARBA00022692"/>
    </source>
</evidence>
<dbReference type="AlphaFoldDB" id="A0A0C2ZSJ4"/>
<protein>
    <recommendedName>
        <fullName evidence="9">Transmembrane protein 19</fullName>
    </recommendedName>
</protein>